<dbReference type="AlphaFoldDB" id="A0AAQ3PQJ7"/>
<reference evidence="1 2" key="1">
    <citation type="submission" date="2024-02" db="EMBL/GenBank/DDBJ databases">
        <title>High-quality chromosome-scale genome assembly of Pensacola bahiagrass (Paspalum notatum Flugge var. saurae).</title>
        <authorList>
            <person name="Vega J.M."/>
            <person name="Podio M."/>
            <person name="Orjuela J."/>
            <person name="Siena L.A."/>
            <person name="Pessino S.C."/>
            <person name="Combes M.C."/>
            <person name="Mariac C."/>
            <person name="Albertini E."/>
            <person name="Pupilli F."/>
            <person name="Ortiz J.P.A."/>
            <person name="Leblanc O."/>
        </authorList>
    </citation>
    <scope>NUCLEOTIDE SEQUENCE [LARGE SCALE GENOMIC DNA]</scope>
    <source>
        <strain evidence="1">R1</strain>
        <tissue evidence="1">Leaf</tissue>
    </source>
</reference>
<organism evidence="1 2">
    <name type="scientific">Paspalum notatum var. saurae</name>
    <dbReference type="NCBI Taxonomy" id="547442"/>
    <lineage>
        <taxon>Eukaryota</taxon>
        <taxon>Viridiplantae</taxon>
        <taxon>Streptophyta</taxon>
        <taxon>Embryophyta</taxon>
        <taxon>Tracheophyta</taxon>
        <taxon>Spermatophyta</taxon>
        <taxon>Magnoliopsida</taxon>
        <taxon>Liliopsida</taxon>
        <taxon>Poales</taxon>
        <taxon>Poaceae</taxon>
        <taxon>PACMAD clade</taxon>
        <taxon>Panicoideae</taxon>
        <taxon>Andropogonodae</taxon>
        <taxon>Paspaleae</taxon>
        <taxon>Paspalinae</taxon>
        <taxon>Paspalum</taxon>
    </lineage>
</organism>
<dbReference type="EMBL" id="CP144745">
    <property type="protein sequence ID" value="WVZ53799.1"/>
    <property type="molecule type" value="Genomic_DNA"/>
</dbReference>
<name>A0AAQ3PQJ7_PASNO</name>
<evidence type="ECO:0000313" key="1">
    <source>
        <dbReference type="EMBL" id="WVZ53799.1"/>
    </source>
</evidence>
<protein>
    <submittedName>
        <fullName evidence="1">Uncharacterized protein</fullName>
    </submittedName>
</protein>
<gene>
    <name evidence="1" type="ORF">U9M48_004693</name>
</gene>
<sequence length="167" mass="17738">MDWGIVQEASTNAAVNVGTILESLRTALAAASRAEEAISQRVLRLGAALLARATERISSLGAAQAVAAQARSDAMRSQEARAVAVRQASTLDMRLDSVSAEASSLRVEVGSLRRETEQLRAEHTAAVNDTPALRRELTAATRRATEAEQALLEVTGSLERSRTELSA</sequence>
<proteinExistence type="predicted"/>
<accession>A0AAQ3PQJ7</accession>
<keyword evidence="2" id="KW-1185">Reference proteome</keyword>
<evidence type="ECO:0000313" key="2">
    <source>
        <dbReference type="Proteomes" id="UP001341281"/>
    </source>
</evidence>
<dbReference type="Proteomes" id="UP001341281">
    <property type="component" value="Chromosome 01"/>
</dbReference>